<organism evidence="1 2">
    <name type="scientific">Thalictrum thalictroides</name>
    <name type="common">Rue-anemone</name>
    <name type="synonym">Anemone thalictroides</name>
    <dbReference type="NCBI Taxonomy" id="46969"/>
    <lineage>
        <taxon>Eukaryota</taxon>
        <taxon>Viridiplantae</taxon>
        <taxon>Streptophyta</taxon>
        <taxon>Embryophyta</taxon>
        <taxon>Tracheophyta</taxon>
        <taxon>Spermatophyta</taxon>
        <taxon>Magnoliopsida</taxon>
        <taxon>Ranunculales</taxon>
        <taxon>Ranunculaceae</taxon>
        <taxon>Thalictroideae</taxon>
        <taxon>Thalictrum</taxon>
    </lineage>
</organism>
<reference evidence="1 2" key="1">
    <citation type="submission" date="2020-06" db="EMBL/GenBank/DDBJ databases">
        <title>Transcriptomic and genomic resources for Thalictrum thalictroides and T. hernandezii: Facilitating candidate gene discovery in an emerging model plant lineage.</title>
        <authorList>
            <person name="Arias T."/>
            <person name="Riano-Pachon D.M."/>
            <person name="Di Stilio V.S."/>
        </authorList>
    </citation>
    <scope>NUCLEOTIDE SEQUENCE [LARGE SCALE GENOMIC DNA]</scope>
    <source>
        <strain evidence="2">cv. WT478/WT964</strain>
        <tissue evidence="1">Leaves</tissue>
    </source>
</reference>
<dbReference type="EMBL" id="JABWDY010019253">
    <property type="protein sequence ID" value="KAF5194044.1"/>
    <property type="molecule type" value="Genomic_DNA"/>
</dbReference>
<name>A0A7J6W9D7_THATH</name>
<dbReference type="PANTHER" id="PTHR34574">
    <property type="entry name" value="CALCIUM-BINDING EF-HAND FAMILY PROTEIN-RELATED"/>
    <property type="match status" value="1"/>
</dbReference>
<gene>
    <name evidence="1" type="ORF">FRX31_016371</name>
</gene>
<dbReference type="AlphaFoldDB" id="A0A7J6W9D7"/>
<comment type="caution">
    <text evidence="1">The sequence shown here is derived from an EMBL/GenBank/DDBJ whole genome shotgun (WGS) entry which is preliminary data.</text>
</comment>
<keyword evidence="2" id="KW-1185">Reference proteome</keyword>
<evidence type="ECO:0000313" key="1">
    <source>
        <dbReference type="EMBL" id="KAF5194044.1"/>
    </source>
</evidence>
<accession>A0A7J6W9D7</accession>
<dbReference type="Gene3D" id="1.10.238.10">
    <property type="entry name" value="EF-hand"/>
    <property type="match status" value="1"/>
</dbReference>
<protein>
    <submittedName>
        <fullName evidence="1">Calcium-binding ef hand family protein</fullName>
    </submittedName>
</protein>
<dbReference type="OrthoDB" id="2016045at2759"/>
<sequence>MTDGGLTVLDGTTLRNIELRLPDTNGAVVTGAELLSIAETATSSSLFGLSLPEFLKSNALKRIHIDAVNFSSKEFDREEASSKFNDYVIAIADELKDDPLVVSILDGSPLRLFLEDEDDFAMLAENLFTDLDIVDKGKIQKNEIRNALDHMGVELGVPPISEFPSIEDILKKHGAEGEEELGQAQFAESLQPVLQDLADALSDKNIVIIQNIKISNGSKLRKLLADEEELNNVIEKILVTDDAKDRKVCTKVIRAFLEKNGPMIGLPPLKPNDVMVLLYDQVFAEVDEKTSGDIDRDKCAELVKSTLEKFAELLGANPILHDLDN</sequence>
<dbReference type="Proteomes" id="UP000554482">
    <property type="component" value="Unassembled WGS sequence"/>
</dbReference>
<evidence type="ECO:0000313" key="2">
    <source>
        <dbReference type="Proteomes" id="UP000554482"/>
    </source>
</evidence>
<dbReference type="PANTHER" id="PTHR34574:SF3">
    <property type="entry name" value="CALCIUM-BINDING EF HAND FAMILY PROTEIN"/>
    <property type="match status" value="1"/>
</dbReference>
<proteinExistence type="predicted"/>